<evidence type="ECO:0000313" key="7">
    <source>
        <dbReference type="Proteomes" id="UP000253551"/>
    </source>
</evidence>
<feature type="non-terminal residue" evidence="6">
    <location>
        <position position="1"/>
    </location>
</feature>
<evidence type="ECO:0000256" key="2">
    <source>
        <dbReference type="ARBA" id="ARBA00022618"/>
    </source>
</evidence>
<proteinExistence type="inferred from homology"/>
<name>A0A367K9K9_RHIST</name>
<keyword evidence="2" id="KW-0132">Cell division</keyword>
<dbReference type="PANTHER" id="PTHR12827">
    <property type="entry name" value="MEIOTIC CHECKPOINT REGULATOR TSG24 FAMILY MEMBER"/>
    <property type="match status" value="1"/>
</dbReference>
<accession>A0A367K9K9</accession>
<keyword evidence="7" id="KW-1185">Reference proteome</keyword>
<dbReference type="GO" id="GO:0005680">
    <property type="term" value="C:anaphase-promoting complex"/>
    <property type="evidence" value="ECO:0007669"/>
    <property type="project" value="InterPro"/>
</dbReference>
<dbReference type="STRING" id="4846.A0A367K9K9"/>
<protein>
    <submittedName>
        <fullName evidence="6">Anaphase-promoting complex subunit 1</fullName>
    </submittedName>
</protein>
<dbReference type="InterPro" id="IPR024990">
    <property type="entry name" value="Apc1"/>
</dbReference>
<evidence type="ECO:0000256" key="4">
    <source>
        <dbReference type="ARBA" id="ARBA00023306"/>
    </source>
</evidence>
<dbReference type="Pfam" id="PF12859">
    <property type="entry name" value="ANAPC1"/>
    <property type="match status" value="1"/>
</dbReference>
<dbReference type="PANTHER" id="PTHR12827:SF3">
    <property type="entry name" value="ANAPHASE-PROMOTING COMPLEX SUBUNIT 1"/>
    <property type="match status" value="1"/>
</dbReference>
<evidence type="ECO:0000259" key="5">
    <source>
        <dbReference type="Pfam" id="PF12859"/>
    </source>
</evidence>
<dbReference type="GO" id="GO:0007091">
    <property type="term" value="P:metaphase/anaphase transition of mitotic cell cycle"/>
    <property type="evidence" value="ECO:0007669"/>
    <property type="project" value="TreeGrafter"/>
</dbReference>
<evidence type="ECO:0000313" key="6">
    <source>
        <dbReference type="EMBL" id="RCH98868.1"/>
    </source>
</evidence>
<evidence type="ECO:0000256" key="3">
    <source>
        <dbReference type="ARBA" id="ARBA00022776"/>
    </source>
</evidence>
<sequence length="1399" mass="158964">YWNKRGPQVLMDYNKLLTESDDKKSIKIPETIGFQSQQQQQALCIVFMDRIRIHCEDGLNYTISIPFEIENVVPLDLGLLISRKHDTSKRSRSKSVTRMSSLDSVTAATTTTTTSWDISSFFASITHPLSEPCPVKVRRLNTSSASDTSLELHRLIYASTQLSDKKRLPVIVTLNLQNQKHYIWTYERRKQKTSSALKQALAAARKAKSKEEWLALNRKRKRTFSDTKAQFHEGSVNEETLYLNDIEKEVYDTMLDPSELSLTKLWSEEKRLKRFKNKPMKYVMENISSTAFFVHNLSGHELICIFNKTTGSLQLVNLEKAAQLDGDIVEFKAVAKSVIAVNATRDSHKDLVFLDTDGKPQLFVDTRIPLIPLHIHTKQDISISELTESVHNRFNVEFSDGTIDRYQINFQPQTSLVRDCLVAIDCANTVFYTKLWYRFIKLRYLNTRSNVATRPSEWEAFVVSLLSFLPLKANRKLYYSVNNHYNNMSDKDIQLRQIRASNTAYMTHELGLGIPNHVHNYGFLLDMDYVQGIPLSWTDQVFALYNNEEIIGTVDVTSIMKNLHVVYEDYRIKNTMEMHAKRLGYLLMQLSVILRNQDWIYYYHSQGIVPEFTRNLSLVDNEMQEVLIDPPNIEVCLQQMATGLGAIPALLSFFGVDTLVPTLTHCRNTYAKTVQDLWSLYHAIYYSTGDSSLFMERLHASQVTRMHIETLTKTIAAPILEALDNLKNKPPLNWSKETYNVIGRNDIFKQLQMVVTVCDPNTEIFKLPLSETSDGPVSMDSLIKEVLELPTQKCIYESDVLNMETERLRFGFGGIIEKVRTMLDASRIPEHVAPQHLTNLRYVSTGRAIYAYATHMPDLTKTLPLEPIKMAAKLLPLRTTVNLDESLWNKEFLHWPQFHNGVAAGLRISPNNYVNDSWISFCHPGELEPQHGGMLLAMGLNGILKRLTLEYWYHIIRQSCSLVSVGFIMGIAAAYRGTEDKKVTKLLSAYIPALLERDVAPFNQSNLILASSLLGLGLLHMNSCDKKMATVMLQEIGRYVTHDLSLLEADYQTCALAAGFSLGFITLGKGKQDLKAIDPDLCKKLCALMLGKEGPEKRINLDITSPGATIALGLMYLRTEASDVARLIEIPATRPLLNYVRPDFLMLRIIARNLIMWSTIQPTHEWIHGQTPSFINAEAQAMNEIDDEREVMKQAEYNIVCGACLCMGLRFAGSKNEQAFACLLDQLDRFTRLLHSPAATFQQRITKGIVSACVDVLCTAAAMVMAGTGRLELLRRLEDLYHRVNNDTTYGNHMAISMSMGMLFIGLGGYTLTTTNEAIAGLLCAFYPFYPLSTEDNRYHSQAFRHLWVLAVDSRWLMPIDVATKKPCRVPMRLEIYEDDTIPLAQKVAHKVRLEAPTV</sequence>
<organism evidence="6 7">
    <name type="scientific">Rhizopus stolonifer</name>
    <name type="common">Rhizopus nigricans</name>
    <dbReference type="NCBI Taxonomy" id="4846"/>
    <lineage>
        <taxon>Eukaryota</taxon>
        <taxon>Fungi</taxon>
        <taxon>Fungi incertae sedis</taxon>
        <taxon>Mucoromycota</taxon>
        <taxon>Mucoromycotina</taxon>
        <taxon>Mucoromycetes</taxon>
        <taxon>Mucorales</taxon>
        <taxon>Mucorineae</taxon>
        <taxon>Rhizopodaceae</taxon>
        <taxon>Rhizopus</taxon>
    </lineage>
</organism>
<reference evidence="6 7" key="1">
    <citation type="journal article" date="2018" name="G3 (Bethesda)">
        <title>Phylogenetic and Phylogenomic Definition of Rhizopus Species.</title>
        <authorList>
            <person name="Gryganskyi A.P."/>
            <person name="Golan J."/>
            <person name="Dolatabadi S."/>
            <person name="Mondo S."/>
            <person name="Robb S."/>
            <person name="Idnurm A."/>
            <person name="Muszewska A."/>
            <person name="Steczkiewicz K."/>
            <person name="Masonjones S."/>
            <person name="Liao H.L."/>
            <person name="Gajdeczka M.T."/>
            <person name="Anike F."/>
            <person name="Vuek A."/>
            <person name="Anishchenko I.M."/>
            <person name="Voigt K."/>
            <person name="de Hoog G.S."/>
            <person name="Smith M.E."/>
            <person name="Heitman J."/>
            <person name="Vilgalys R."/>
            <person name="Stajich J.E."/>
        </authorList>
    </citation>
    <scope>NUCLEOTIDE SEQUENCE [LARGE SCALE GENOMIC DNA]</scope>
    <source>
        <strain evidence="6 7">LSU 92-RS-03</strain>
    </source>
</reference>
<dbReference type="GO" id="GO:0070979">
    <property type="term" value="P:protein K11-linked ubiquitination"/>
    <property type="evidence" value="ECO:0007669"/>
    <property type="project" value="TreeGrafter"/>
</dbReference>
<dbReference type="GO" id="GO:0051301">
    <property type="term" value="P:cell division"/>
    <property type="evidence" value="ECO:0007669"/>
    <property type="project" value="UniProtKB-KW"/>
</dbReference>
<keyword evidence="4" id="KW-0131">Cell cycle</keyword>
<comment type="caution">
    <text evidence="6">The sequence shown here is derived from an EMBL/GenBank/DDBJ whole genome shotgun (WGS) entry which is preliminary data.</text>
</comment>
<dbReference type="OrthoDB" id="26401at2759"/>
<dbReference type="Gene3D" id="1.25.10.10">
    <property type="entry name" value="Leucine-rich Repeat Variant"/>
    <property type="match status" value="2"/>
</dbReference>
<feature type="domain" description="Anaphase-promoting complex subunit 1 N-terminal" evidence="5">
    <location>
        <begin position="30"/>
        <end position="222"/>
    </location>
</feature>
<gene>
    <name evidence="6" type="primary">APC1_1</name>
    <name evidence="6" type="ORF">CU098_000360</name>
</gene>
<dbReference type="EMBL" id="PJQM01002016">
    <property type="protein sequence ID" value="RCH98868.1"/>
    <property type="molecule type" value="Genomic_DNA"/>
</dbReference>
<dbReference type="InterPro" id="IPR049255">
    <property type="entry name" value="Apc1_N"/>
</dbReference>
<keyword evidence="3" id="KW-0498">Mitosis</keyword>
<dbReference type="InterPro" id="IPR011989">
    <property type="entry name" value="ARM-like"/>
</dbReference>
<comment type="similarity">
    <text evidence="1">Belongs to the APC1 family.</text>
</comment>
<feature type="non-terminal residue" evidence="6">
    <location>
        <position position="1399"/>
    </location>
</feature>
<dbReference type="GO" id="GO:0031145">
    <property type="term" value="P:anaphase-promoting complex-dependent catabolic process"/>
    <property type="evidence" value="ECO:0007669"/>
    <property type="project" value="TreeGrafter"/>
</dbReference>
<dbReference type="GO" id="GO:0060090">
    <property type="term" value="F:molecular adaptor activity"/>
    <property type="evidence" value="ECO:0007669"/>
    <property type="project" value="TreeGrafter"/>
</dbReference>
<evidence type="ECO:0000256" key="1">
    <source>
        <dbReference type="ARBA" id="ARBA00010547"/>
    </source>
</evidence>
<dbReference type="Proteomes" id="UP000253551">
    <property type="component" value="Unassembled WGS sequence"/>
</dbReference>